<name>A0A3B1A4X3_9ZZZZ</name>
<dbReference type="Pfam" id="PF21248">
    <property type="entry name" value="SoFic-like_C"/>
    <property type="match status" value="1"/>
</dbReference>
<feature type="domain" description="Adenylyltransferase SoFic-like C-terminal" evidence="1">
    <location>
        <begin position="2"/>
        <end position="55"/>
    </location>
</feature>
<evidence type="ECO:0000259" key="1">
    <source>
        <dbReference type="Pfam" id="PF21248"/>
    </source>
</evidence>
<dbReference type="AlphaFoldDB" id="A0A3B1A4X3"/>
<dbReference type="EMBL" id="UOFS01000046">
    <property type="protein sequence ID" value="VAX00786.1"/>
    <property type="molecule type" value="Genomic_DNA"/>
</dbReference>
<dbReference type="InterPro" id="IPR048770">
    <property type="entry name" value="SoFic-like_C"/>
</dbReference>
<proteinExistence type="predicted"/>
<evidence type="ECO:0000313" key="2">
    <source>
        <dbReference type="EMBL" id="VAX00786.1"/>
    </source>
</evidence>
<accession>A0A3B1A4X3</accession>
<gene>
    <name evidence="2" type="ORF">MNBD_GAMMA22-895</name>
</gene>
<protein>
    <recommendedName>
        <fullName evidence="1">Adenylyltransferase SoFic-like C-terminal domain-containing protein</fullName>
    </recommendedName>
</protein>
<organism evidence="2">
    <name type="scientific">hydrothermal vent metagenome</name>
    <dbReference type="NCBI Taxonomy" id="652676"/>
    <lineage>
        <taxon>unclassified sequences</taxon>
        <taxon>metagenomes</taxon>
        <taxon>ecological metagenomes</taxon>
    </lineage>
</organism>
<reference evidence="2" key="1">
    <citation type="submission" date="2018-06" db="EMBL/GenBank/DDBJ databases">
        <authorList>
            <person name="Zhirakovskaya E."/>
        </authorList>
    </citation>
    <scope>NUCLEOTIDE SEQUENCE</scope>
</reference>
<sequence length="60" mass="7119">MNNLFQHPYTKVVFIERDLRVSRATAIRYLEALTKGKILHNNKLGRENYYINTDLVKIII</sequence>